<dbReference type="PANTHER" id="PTHR12521">
    <property type="entry name" value="PROTEIN C6ORF130"/>
    <property type="match status" value="1"/>
</dbReference>
<dbReference type="Gene3D" id="3.40.220.10">
    <property type="entry name" value="Leucine Aminopeptidase, subunit E, domain 1"/>
    <property type="match status" value="1"/>
</dbReference>
<gene>
    <name evidence="1" type="ORF">IWX46DRAFT_530855</name>
</gene>
<dbReference type="InterPro" id="IPR043472">
    <property type="entry name" value="Macro_dom-like"/>
</dbReference>
<reference evidence="1 2" key="1">
    <citation type="submission" date="2024-04" db="EMBL/GenBank/DDBJ databases">
        <title>Phyllosticta paracitricarpa is synonymous to the EU quarantine fungus P. citricarpa based on phylogenomic analyses.</title>
        <authorList>
            <consortium name="Lawrence Berkeley National Laboratory"/>
            <person name="Van Ingen-Buijs V.A."/>
            <person name="Van Westerhoven A.C."/>
            <person name="Haridas S."/>
            <person name="Skiadas P."/>
            <person name="Martin F."/>
            <person name="Groenewald J.Z."/>
            <person name="Crous P.W."/>
            <person name="Seidl M.F."/>
        </authorList>
    </citation>
    <scope>NUCLEOTIDE SEQUENCE [LARGE SCALE GENOMIC DNA]</scope>
    <source>
        <strain evidence="1 2">CBS 122670</strain>
    </source>
</reference>
<dbReference type="PANTHER" id="PTHR12521:SF0">
    <property type="entry name" value="ADP-RIBOSE GLYCOHYDROLASE OARD1"/>
    <property type="match status" value="1"/>
</dbReference>
<organism evidence="1 2">
    <name type="scientific">Phyllosticta citricarpa</name>
    <dbReference type="NCBI Taxonomy" id="55181"/>
    <lineage>
        <taxon>Eukaryota</taxon>
        <taxon>Fungi</taxon>
        <taxon>Dikarya</taxon>
        <taxon>Ascomycota</taxon>
        <taxon>Pezizomycotina</taxon>
        <taxon>Dothideomycetes</taxon>
        <taxon>Dothideomycetes incertae sedis</taxon>
        <taxon>Botryosphaeriales</taxon>
        <taxon>Phyllostictaceae</taxon>
        <taxon>Phyllosticta</taxon>
    </lineage>
</organism>
<keyword evidence="2" id="KW-1185">Reference proteome</keyword>
<name>A0ABR1LRH1_9PEZI</name>
<dbReference type="EMBL" id="JBBPDW010000033">
    <property type="protein sequence ID" value="KAK7537775.1"/>
    <property type="molecule type" value="Genomic_DNA"/>
</dbReference>
<evidence type="ECO:0000313" key="2">
    <source>
        <dbReference type="Proteomes" id="UP001365128"/>
    </source>
</evidence>
<comment type="caution">
    <text evidence="1">The sequence shown here is derived from an EMBL/GenBank/DDBJ whole genome shotgun (WGS) entry which is preliminary data.</text>
</comment>
<proteinExistence type="predicted"/>
<protein>
    <submittedName>
        <fullName evidence="1">ADP-ribose 1''-phosphate phosphatase</fullName>
    </submittedName>
</protein>
<sequence length="195" mass="21464">MSASTAAKARDGTNDQKQKLVIKEVTADIWKAPPNSVLIHACNCSGNWGSGIAKAFKDEYPRAHKLHQQFCDRCPDGIAQAGTAQLIPPVDEDPNASDRGNKRHYIGCLFTSVGFGENVDPPDVILRYTRHAIIDLLQQIAEAKSSGEEIGEIRMCKINSVRFHTPWTKTLGVLQDIELEPGLPTQITVYNQPSK</sequence>
<accession>A0ABR1LRH1</accession>
<evidence type="ECO:0000313" key="1">
    <source>
        <dbReference type="EMBL" id="KAK7537775.1"/>
    </source>
</evidence>
<dbReference type="SUPFAM" id="SSF52949">
    <property type="entry name" value="Macro domain-like"/>
    <property type="match status" value="1"/>
</dbReference>
<dbReference type="InterPro" id="IPR050892">
    <property type="entry name" value="ADP-ribose_metab_enzymes"/>
</dbReference>
<dbReference type="Proteomes" id="UP001365128">
    <property type="component" value="Unassembled WGS sequence"/>
</dbReference>